<reference evidence="2 3" key="1">
    <citation type="journal article" date="2011" name="Science">
        <title>The ecoresponsive genome of Daphnia pulex.</title>
        <authorList>
            <person name="Colbourne J.K."/>
            <person name="Pfrender M.E."/>
            <person name="Gilbert D."/>
            <person name="Thomas W.K."/>
            <person name="Tucker A."/>
            <person name="Oakley T.H."/>
            <person name="Tokishita S."/>
            <person name="Aerts A."/>
            <person name="Arnold G.J."/>
            <person name="Basu M.K."/>
            <person name="Bauer D.J."/>
            <person name="Caceres C.E."/>
            <person name="Carmel L."/>
            <person name="Casola C."/>
            <person name="Choi J.H."/>
            <person name="Detter J.C."/>
            <person name="Dong Q."/>
            <person name="Dusheyko S."/>
            <person name="Eads B.D."/>
            <person name="Frohlich T."/>
            <person name="Geiler-Samerotte K.A."/>
            <person name="Gerlach D."/>
            <person name="Hatcher P."/>
            <person name="Jogdeo S."/>
            <person name="Krijgsveld J."/>
            <person name="Kriventseva E.V."/>
            <person name="Kultz D."/>
            <person name="Laforsch C."/>
            <person name="Lindquist E."/>
            <person name="Lopez J."/>
            <person name="Manak J.R."/>
            <person name="Muller J."/>
            <person name="Pangilinan J."/>
            <person name="Patwardhan R.P."/>
            <person name="Pitluck S."/>
            <person name="Pritham E.J."/>
            <person name="Rechtsteiner A."/>
            <person name="Rho M."/>
            <person name="Rogozin I.B."/>
            <person name="Sakarya O."/>
            <person name="Salamov A."/>
            <person name="Schaack S."/>
            <person name="Shapiro H."/>
            <person name="Shiga Y."/>
            <person name="Skalitzky C."/>
            <person name="Smith Z."/>
            <person name="Souvorov A."/>
            <person name="Sung W."/>
            <person name="Tang Z."/>
            <person name="Tsuchiya D."/>
            <person name="Tu H."/>
            <person name="Vos H."/>
            <person name="Wang M."/>
            <person name="Wolf Y.I."/>
            <person name="Yamagata H."/>
            <person name="Yamada T."/>
            <person name="Ye Y."/>
            <person name="Shaw J.R."/>
            <person name="Andrews J."/>
            <person name="Crease T.J."/>
            <person name="Tang H."/>
            <person name="Lucas S.M."/>
            <person name="Robertson H.M."/>
            <person name="Bork P."/>
            <person name="Koonin E.V."/>
            <person name="Zdobnov E.M."/>
            <person name="Grigoriev I.V."/>
            <person name="Lynch M."/>
            <person name="Boore J.L."/>
        </authorList>
    </citation>
    <scope>NUCLEOTIDE SEQUENCE [LARGE SCALE GENOMIC DNA]</scope>
</reference>
<dbReference type="OrthoDB" id="8942218at2759"/>
<organism evidence="2 3">
    <name type="scientific">Daphnia pulex</name>
    <name type="common">Water flea</name>
    <dbReference type="NCBI Taxonomy" id="6669"/>
    <lineage>
        <taxon>Eukaryota</taxon>
        <taxon>Metazoa</taxon>
        <taxon>Ecdysozoa</taxon>
        <taxon>Arthropoda</taxon>
        <taxon>Crustacea</taxon>
        <taxon>Branchiopoda</taxon>
        <taxon>Diplostraca</taxon>
        <taxon>Cladocera</taxon>
        <taxon>Anomopoda</taxon>
        <taxon>Daphniidae</taxon>
        <taxon>Daphnia</taxon>
    </lineage>
</organism>
<evidence type="ECO:0000259" key="1">
    <source>
        <dbReference type="Pfam" id="PF20499"/>
    </source>
</evidence>
<evidence type="ECO:0000313" key="2">
    <source>
        <dbReference type="EMBL" id="EFX67743.1"/>
    </source>
</evidence>
<dbReference type="eggNOG" id="ENOG502QTNY">
    <property type="taxonomic scope" value="Eukaryota"/>
</dbReference>
<dbReference type="EMBL" id="GL732669">
    <property type="protein sequence ID" value="EFX67743.1"/>
    <property type="molecule type" value="Genomic_DNA"/>
</dbReference>
<dbReference type="HOGENOM" id="CLU_341718_0_0_1"/>
<dbReference type="PANTHER" id="PTHR24401:SF29">
    <property type="entry name" value="SI:CH211-243P7.3-RELATED"/>
    <property type="match status" value="1"/>
</dbReference>
<dbReference type="InterPro" id="IPR046616">
    <property type="entry name" value="DUF6729"/>
</dbReference>
<dbReference type="STRING" id="6669.E9HKK5"/>
<accession>E9HKK5</accession>
<feature type="domain" description="DUF6729" evidence="1">
    <location>
        <begin position="191"/>
        <end position="262"/>
    </location>
</feature>
<sequence length="830" mass="93593">MPKAAKPCSEWETRILQFVAGKSFGQGQRPSKTTKWGKVVEKIEKCPMRTLQSRGREDKPVVPVKNCQDVTATKPTVADSVSESGYHVKPVVPVKNCQAVTATKPTVPDCASESAVVPFSLPKTLVKLSIHQPADNKCDENILAPLTKPVNTTVAVHVKNPGVQASSVNLPSCEENNSRQYDYSKRLPLGWRESLEEQDQQWIGQQVFSNKGVLSNNLKQWWDPPGIPGPELKPCPNVHSYFHRRLLLWMPKRMWAFDLKCPVYYLAAEYHQCPTCQGTFISYDDRILNQLPLPFSLRVRFPVLLTRKFASDIGVVNLMRSRTLGNSSTSLWNDVTEMHSDEWMRRAVAYLSVYERHKISCKRLGIPDVTYATFPLFHNPHGCKWFLATYIRDVWSRLPALKSRITSVYGTILKIDSTKKIILKLQGKAAGSASWCTNVGNERGEIVISVLTTSESLTNLKPLANGLVERYSKANQPHPSVLYTDRDCCKVDGDSKYRRLFPQWENLLVRMDSWHFMRGIAKACSNESHPLYGPFMQKVSSAIFEWDLGDVATTKEGELKRRIHRETDPDNGTHGEEAAVVHDSNVRPVPSPGVVRKQKTVNRPVRLPTRIQPARRAGRPDRYLALLLPYTICVLAFLGPVKVDTLLVRDTVIFNEKPGVAFGESFWTVITDLDIRPAEAVVQTLKVRLTEYSEMAVKCRKTGNQQGASAAKKLEVKCRWFERELNQSEHRLATFRDAIGSPSKQRRAVIDGGGSALKWLFRVATQADLAGLNKKINGLTRRENEIVHLMDQQATVKQQGRKHSMIQPCSSPTINRRVLSLVFTLSYLTS</sequence>
<dbReference type="Proteomes" id="UP000000305">
    <property type="component" value="Unassembled WGS sequence"/>
</dbReference>
<dbReference type="OMA" id="HERRWIK"/>
<name>E9HKK5_DAPPU</name>
<protein>
    <recommendedName>
        <fullName evidence="1">DUF6729 domain-containing protein</fullName>
    </recommendedName>
</protein>
<evidence type="ECO:0000313" key="3">
    <source>
        <dbReference type="Proteomes" id="UP000000305"/>
    </source>
</evidence>
<dbReference type="PANTHER" id="PTHR24401">
    <property type="entry name" value="SI:CH211-243P7.3-RELATED"/>
    <property type="match status" value="1"/>
</dbReference>
<dbReference type="KEGG" id="dpx:DAPPUDRAFT_115202"/>
<dbReference type="InParanoid" id="E9HKK5"/>
<gene>
    <name evidence="2" type="ORF">DAPPUDRAFT_115202</name>
</gene>
<feature type="domain" description="DUF6729" evidence="1">
    <location>
        <begin position="263"/>
        <end position="395"/>
    </location>
</feature>
<keyword evidence="3" id="KW-1185">Reference proteome</keyword>
<dbReference type="Pfam" id="PF20499">
    <property type="entry name" value="DUF6729"/>
    <property type="match status" value="2"/>
</dbReference>
<dbReference type="AlphaFoldDB" id="E9HKK5"/>
<proteinExistence type="predicted"/>